<keyword evidence="2 11" id="KW-0723">Serine/threonine-protein kinase</keyword>
<gene>
    <name evidence="13" type="ORF">J5N97_004411</name>
</gene>
<comment type="catalytic activity">
    <reaction evidence="8">
        <text>L-seryl-[protein] + ATP = O-phospho-L-seryl-[protein] + ADP + H(+)</text>
        <dbReference type="Rhea" id="RHEA:17989"/>
        <dbReference type="Rhea" id="RHEA-COMP:9863"/>
        <dbReference type="Rhea" id="RHEA-COMP:11604"/>
        <dbReference type="ChEBI" id="CHEBI:15378"/>
        <dbReference type="ChEBI" id="CHEBI:29999"/>
        <dbReference type="ChEBI" id="CHEBI:30616"/>
        <dbReference type="ChEBI" id="CHEBI:83421"/>
        <dbReference type="ChEBI" id="CHEBI:456216"/>
        <dbReference type="EC" id="2.7.11.22"/>
    </reaction>
</comment>
<feature type="binding site" evidence="10">
    <location>
        <position position="54"/>
    </location>
    <ligand>
        <name>ATP</name>
        <dbReference type="ChEBI" id="CHEBI:30616"/>
    </ligand>
</feature>
<protein>
    <recommendedName>
        <fullName evidence="12">Protein kinase domain-containing protein</fullName>
    </recommendedName>
</protein>
<dbReference type="Gene3D" id="1.10.510.10">
    <property type="entry name" value="Transferase(Phosphotransferase) domain 1"/>
    <property type="match status" value="2"/>
</dbReference>
<sequence>MEGGSSTSGGRSWSIYGRAEITARYEILGSVGSGTYSDVYRARRLSDGLAVALKEVHDYQSSVREIEALQALHGSPNVVDLIEYFWQEDEDAVLVLEFLQTDLETVIREGKRRDGGIEVGEVKQWMVQILRGVDACHRRGIMHRDLKPSNLLIGADGVLKLADFGQSRILNEFEQIPTNEEWMPQPPTIDQGVSHPSVGGYENQAAQEQRPFNQEDYLQQLVDFKTRYGTNDADKESNLQDGDASCLATCSTGDMEDDPYKGSYSFVAEESAEHESGTLTSYVGTRWFRAPELLFGSVSYGLEIDLWSLGCIFAELLSLKPLFPGTSDIDQLGKIISVLGDLTEESCPGCSKLPDYNKISFNKVENPIGLIACLPNRSPSEVNLVKRLVCYDPASRATTMELLLDTYFTEEEPLPTPLSELKVPSTKTTHDGGSLGEFYNYGNMESDSDLEEFGPMDISTTERGFSIRFS</sequence>
<evidence type="ECO:0000259" key="12">
    <source>
        <dbReference type="PROSITE" id="PS50011"/>
    </source>
</evidence>
<evidence type="ECO:0000256" key="7">
    <source>
        <dbReference type="ARBA" id="ARBA00047811"/>
    </source>
</evidence>
<feature type="domain" description="Protein kinase" evidence="12">
    <location>
        <begin position="25"/>
        <end position="408"/>
    </location>
</feature>
<evidence type="ECO:0000256" key="8">
    <source>
        <dbReference type="ARBA" id="ARBA00048367"/>
    </source>
</evidence>
<evidence type="ECO:0000256" key="6">
    <source>
        <dbReference type="ARBA" id="ARBA00022840"/>
    </source>
</evidence>
<dbReference type="InterPro" id="IPR011009">
    <property type="entry name" value="Kinase-like_dom_sf"/>
</dbReference>
<dbReference type="PANTHER" id="PTHR24056:SF171">
    <property type="entry name" value="CYCLIN-DEPENDENT KINASE 20"/>
    <property type="match status" value="1"/>
</dbReference>
<dbReference type="PANTHER" id="PTHR24056">
    <property type="entry name" value="CELL DIVISION PROTEIN KINASE"/>
    <property type="match status" value="1"/>
</dbReference>
<dbReference type="Pfam" id="PF00069">
    <property type="entry name" value="Pkinase"/>
    <property type="match status" value="2"/>
</dbReference>
<proteinExistence type="inferred from homology"/>
<reference evidence="13" key="1">
    <citation type="submission" date="2021-03" db="EMBL/GenBank/DDBJ databases">
        <authorList>
            <person name="Li Z."/>
            <person name="Yang C."/>
        </authorList>
    </citation>
    <scope>NUCLEOTIDE SEQUENCE</scope>
    <source>
        <strain evidence="13">Dzin_1.0</strain>
        <tissue evidence="13">Leaf</tissue>
    </source>
</reference>
<dbReference type="SMART" id="SM00220">
    <property type="entry name" value="S_TKc"/>
    <property type="match status" value="1"/>
</dbReference>
<keyword evidence="3" id="KW-0808">Transferase</keyword>
<dbReference type="AlphaFoldDB" id="A0A9D5HQY1"/>
<comment type="similarity">
    <text evidence="1">Belongs to the protein kinase superfamily. CMGC Ser/Thr protein kinase family. CDC2/CDKX subfamily.</text>
</comment>
<dbReference type="InterPro" id="IPR008271">
    <property type="entry name" value="Ser/Thr_kinase_AS"/>
</dbReference>
<evidence type="ECO:0000313" key="13">
    <source>
        <dbReference type="EMBL" id="KAJ0986055.1"/>
    </source>
</evidence>
<dbReference type="PROSITE" id="PS00107">
    <property type="entry name" value="PROTEIN_KINASE_ATP"/>
    <property type="match status" value="1"/>
</dbReference>
<dbReference type="EMBL" id="JAGGNH010000001">
    <property type="protein sequence ID" value="KAJ0986055.1"/>
    <property type="molecule type" value="Genomic_DNA"/>
</dbReference>
<evidence type="ECO:0000256" key="5">
    <source>
        <dbReference type="ARBA" id="ARBA00022777"/>
    </source>
</evidence>
<dbReference type="GO" id="GO:0008353">
    <property type="term" value="F:RNA polymerase II CTD heptapeptide repeat kinase activity"/>
    <property type="evidence" value="ECO:0007669"/>
    <property type="project" value="UniProtKB-EC"/>
</dbReference>
<reference evidence="13" key="2">
    <citation type="journal article" date="2022" name="Hortic Res">
        <title>The genome of Dioscorea zingiberensis sheds light on the biosynthesis, origin and evolution of the medicinally important diosgenin saponins.</title>
        <authorList>
            <person name="Li Y."/>
            <person name="Tan C."/>
            <person name="Li Z."/>
            <person name="Guo J."/>
            <person name="Li S."/>
            <person name="Chen X."/>
            <person name="Wang C."/>
            <person name="Dai X."/>
            <person name="Yang H."/>
            <person name="Song W."/>
            <person name="Hou L."/>
            <person name="Xu J."/>
            <person name="Tong Z."/>
            <person name="Xu A."/>
            <person name="Yuan X."/>
            <person name="Wang W."/>
            <person name="Yang Q."/>
            <person name="Chen L."/>
            <person name="Sun Z."/>
            <person name="Wang K."/>
            <person name="Pan B."/>
            <person name="Chen J."/>
            <person name="Bao Y."/>
            <person name="Liu F."/>
            <person name="Qi X."/>
            <person name="Gang D.R."/>
            <person name="Wen J."/>
            <person name="Li J."/>
        </authorList>
    </citation>
    <scope>NUCLEOTIDE SEQUENCE</scope>
    <source>
        <strain evidence="13">Dzin_1.0</strain>
    </source>
</reference>
<comment type="catalytic activity">
    <reaction evidence="7">
        <text>L-threonyl-[protein] + ATP = O-phospho-L-threonyl-[protein] + ADP + H(+)</text>
        <dbReference type="Rhea" id="RHEA:46608"/>
        <dbReference type="Rhea" id="RHEA-COMP:11060"/>
        <dbReference type="Rhea" id="RHEA-COMP:11605"/>
        <dbReference type="ChEBI" id="CHEBI:15378"/>
        <dbReference type="ChEBI" id="CHEBI:30013"/>
        <dbReference type="ChEBI" id="CHEBI:30616"/>
        <dbReference type="ChEBI" id="CHEBI:61977"/>
        <dbReference type="ChEBI" id="CHEBI:456216"/>
        <dbReference type="EC" id="2.7.11.22"/>
    </reaction>
</comment>
<evidence type="ECO:0000256" key="1">
    <source>
        <dbReference type="ARBA" id="ARBA00006485"/>
    </source>
</evidence>
<name>A0A9D5HQY1_9LILI</name>
<dbReference type="InterPro" id="IPR017441">
    <property type="entry name" value="Protein_kinase_ATP_BS"/>
</dbReference>
<evidence type="ECO:0000256" key="2">
    <source>
        <dbReference type="ARBA" id="ARBA00022527"/>
    </source>
</evidence>
<dbReference type="PROSITE" id="PS00108">
    <property type="entry name" value="PROTEIN_KINASE_ST"/>
    <property type="match status" value="1"/>
</dbReference>
<dbReference type="OrthoDB" id="1732493at2759"/>
<comment type="caution">
    <text evidence="13">The sequence shown here is derived from an EMBL/GenBank/DDBJ whole genome shotgun (WGS) entry which is preliminary data.</text>
</comment>
<dbReference type="FunFam" id="3.30.200.20:FF:000664">
    <property type="entry name" value="Cyclin-dependent kinase F-1"/>
    <property type="match status" value="1"/>
</dbReference>
<evidence type="ECO:0000256" key="11">
    <source>
        <dbReference type="RuleBase" id="RU000304"/>
    </source>
</evidence>
<dbReference type="GO" id="GO:0004693">
    <property type="term" value="F:cyclin-dependent protein serine/threonine kinase activity"/>
    <property type="evidence" value="ECO:0007669"/>
    <property type="project" value="UniProtKB-EC"/>
</dbReference>
<dbReference type="InterPro" id="IPR050108">
    <property type="entry name" value="CDK"/>
</dbReference>
<evidence type="ECO:0000313" key="14">
    <source>
        <dbReference type="Proteomes" id="UP001085076"/>
    </source>
</evidence>
<evidence type="ECO:0000256" key="10">
    <source>
        <dbReference type="PROSITE-ProRule" id="PRU10141"/>
    </source>
</evidence>
<evidence type="ECO:0000256" key="9">
    <source>
        <dbReference type="ARBA" id="ARBA00049280"/>
    </source>
</evidence>
<organism evidence="13 14">
    <name type="scientific">Dioscorea zingiberensis</name>
    <dbReference type="NCBI Taxonomy" id="325984"/>
    <lineage>
        <taxon>Eukaryota</taxon>
        <taxon>Viridiplantae</taxon>
        <taxon>Streptophyta</taxon>
        <taxon>Embryophyta</taxon>
        <taxon>Tracheophyta</taxon>
        <taxon>Spermatophyta</taxon>
        <taxon>Magnoliopsida</taxon>
        <taxon>Liliopsida</taxon>
        <taxon>Dioscoreales</taxon>
        <taxon>Dioscoreaceae</taxon>
        <taxon>Dioscorea</taxon>
    </lineage>
</organism>
<evidence type="ECO:0000256" key="4">
    <source>
        <dbReference type="ARBA" id="ARBA00022741"/>
    </source>
</evidence>
<accession>A0A9D5HQY1</accession>
<keyword evidence="14" id="KW-1185">Reference proteome</keyword>
<keyword evidence="6 10" id="KW-0067">ATP-binding</keyword>
<dbReference type="GO" id="GO:0005524">
    <property type="term" value="F:ATP binding"/>
    <property type="evidence" value="ECO:0007669"/>
    <property type="project" value="UniProtKB-UniRule"/>
</dbReference>
<dbReference type="GO" id="GO:0005634">
    <property type="term" value="C:nucleus"/>
    <property type="evidence" value="ECO:0007669"/>
    <property type="project" value="TreeGrafter"/>
</dbReference>
<keyword evidence="5" id="KW-0418">Kinase</keyword>
<comment type="catalytic activity">
    <reaction evidence="9">
        <text>[DNA-directed RNA polymerase] + ATP = phospho-[DNA-directed RNA polymerase] + ADP + H(+)</text>
        <dbReference type="Rhea" id="RHEA:10216"/>
        <dbReference type="Rhea" id="RHEA-COMP:11321"/>
        <dbReference type="Rhea" id="RHEA-COMP:11322"/>
        <dbReference type="ChEBI" id="CHEBI:15378"/>
        <dbReference type="ChEBI" id="CHEBI:30616"/>
        <dbReference type="ChEBI" id="CHEBI:43176"/>
        <dbReference type="ChEBI" id="CHEBI:68546"/>
        <dbReference type="ChEBI" id="CHEBI:456216"/>
        <dbReference type="EC" id="2.7.11.23"/>
    </reaction>
</comment>
<dbReference type="InterPro" id="IPR000719">
    <property type="entry name" value="Prot_kinase_dom"/>
</dbReference>
<dbReference type="Proteomes" id="UP001085076">
    <property type="component" value="Miscellaneous, Linkage group lg01"/>
</dbReference>
<keyword evidence="4 10" id="KW-0547">Nucleotide-binding</keyword>
<dbReference type="SUPFAM" id="SSF56112">
    <property type="entry name" value="Protein kinase-like (PK-like)"/>
    <property type="match status" value="1"/>
</dbReference>
<evidence type="ECO:0000256" key="3">
    <source>
        <dbReference type="ARBA" id="ARBA00022679"/>
    </source>
</evidence>
<dbReference type="PROSITE" id="PS50011">
    <property type="entry name" value="PROTEIN_KINASE_DOM"/>
    <property type="match status" value="1"/>
</dbReference>